<dbReference type="Proteomes" id="UP000201623">
    <property type="component" value="Segment"/>
</dbReference>
<evidence type="ECO:0000313" key="1">
    <source>
        <dbReference type="EMBL" id="AJT60610.1"/>
    </source>
</evidence>
<dbReference type="EMBL" id="KP010413">
    <property type="protein sequence ID" value="AJT60610.1"/>
    <property type="molecule type" value="Genomic_DNA"/>
</dbReference>
<dbReference type="OrthoDB" id="23948at10239"/>
<organism evidence="1 2">
    <name type="scientific">Salmonella phage vB_SPuM_SP116</name>
    <dbReference type="NCBI Taxonomy" id="1567025"/>
    <lineage>
        <taxon>Viruses</taxon>
        <taxon>Duplodnaviria</taxon>
        <taxon>Heunggongvirae</taxon>
        <taxon>Uroviricota</taxon>
        <taxon>Caudoviricetes</taxon>
        <taxon>Andersonviridae</taxon>
        <taxon>Ounavirinae</taxon>
        <taxon>Felixounavirus</taxon>
        <taxon>Felixounavirus SP116</taxon>
    </lineage>
</organism>
<dbReference type="RefSeq" id="YP_009146279.1">
    <property type="nucleotide sequence ID" value="NC_027329.1"/>
</dbReference>
<name>A0A0D4D9Q2_9CAUD</name>
<protein>
    <submittedName>
        <fullName evidence="1">Uncharacterized protein</fullName>
    </submittedName>
</protein>
<reference evidence="1 2" key="1">
    <citation type="submission" date="2014-10" db="EMBL/GenBank/DDBJ databases">
        <title>A new lytic Salmonella pullorum phage and its enzyme lys52.</title>
        <authorList>
            <person name="Bao H."/>
        </authorList>
    </citation>
    <scope>NUCLEOTIDE SEQUENCE [LARGE SCALE GENOMIC DNA]</scope>
</reference>
<accession>A0A0D4D9Q2</accession>
<sequence length="90" mass="10359">MTPELEGISGICKPEGGWKEKTYYIVDVAYSNKNIIHRAIMYSGFCNDDGVPENYNWIKNGSYETEHTISDAYYLKVVAELPEEFQIDRV</sequence>
<proteinExistence type="predicted"/>
<evidence type="ECO:0000313" key="2">
    <source>
        <dbReference type="Proteomes" id="UP000201623"/>
    </source>
</evidence>
<dbReference type="KEGG" id="vg:24725642"/>
<gene>
    <name evidence="1" type="ORF">HB2014_34</name>
</gene>
<keyword evidence="2" id="KW-1185">Reference proteome</keyword>
<dbReference type="GeneID" id="24725642"/>